<keyword evidence="2" id="KW-1185">Reference proteome</keyword>
<dbReference type="Proteomes" id="UP000436047">
    <property type="component" value="Unassembled WGS sequence"/>
</dbReference>
<reference evidence="1 2" key="1">
    <citation type="submission" date="2019-08" db="EMBL/GenBank/DDBJ databases">
        <title>In-depth cultivation of the pig gut microbiome towards novel bacterial diversity and tailored functional studies.</title>
        <authorList>
            <person name="Wylensek D."/>
            <person name="Hitch T.C.A."/>
            <person name="Clavel T."/>
        </authorList>
    </citation>
    <scope>NUCLEOTIDE SEQUENCE [LARGE SCALE GENOMIC DNA]</scope>
    <source>
        <strain evidence="1 2">WCA-389-WT-23B</strain>
    </source>
</reference>
<organism evidence="1 2">
    <name type="scientific">Eisenbergiella porci</name>
    <dbReference type="NCBI Taxonomy" id="2652274"/>
    <lineage>
        <taxon>Bacteria</taxon>
        <taxon>Bacillati</taxon>
        <taxon>Bacillota</taxon>
        <taxon>Clostridia</taxon>
        <taxon>Lachnospirales</taxon>
        <taxon>Lachnospiraceae</taxon>
        <taxon>Eisenbergiella</taxon>
    </lineage>
</organism>
<sequence length="198" mass="23231">MKNISARQYQILADHMSIYQFMIDIYEKDWRNGVPAPFPEYALSSEWMDKSYTHRNRIWEEDGNIVAFCFTAALMDAARKAGYTQTSSYTDMIYEFDKPLDFPLPEGYHFVEPGKCIIEKIQEGCWKGFNHEAEEGPCMEMRKAAIIFARRRMPPCSILWQLKMKMESMFAMPGCGGLRKTIWLIWNRFAQSFQKNAI</sequence>
<accession>A0A6N7W0G5</accession>
<dbReference type="GeneID" id="86052808"/>
<dbReference type="AlphaFoldDB" id="A0A6N7W0G5"/>
<dbReference type="EMBL" id="VUMI01000008">
    <property type="protein sequence ID" value="MSS88052.1"/>
    <property type="molecule type" value="Genomic_DNA"/>
</dbReference>
<evidence type="ECO:0000313" key="2">
    <source>
        <dbReference type="Proteomes" id="UP000436047"/>
    </source>
</evidence>
<gene>
    <name evidence="1" type="ORF">FYJ45_06980</name>
</gene>
<proteinExistence type="predicted"/>
<evidence type="ECO:0000313" key="1">
    <source>
        <dbReference type="EMBL" id="MSS88052.1"/>
    </source>
</evidence>
<comment type="caution">
    <text evidence="1">The sequence shown here is derived from an EMBL/GenBank/DDBJ whole genome shotgun (WGS) entry which is preliminary data.</text>
</comment>
<protein>
    <submittedName>
        <fullName evidence="1">Uncharacterized protein</fullName>
    </submittedName>
</protein>
<name>A0A6N7W0G5_9FIRM</name>
<dbReference type="RefSeq" id="WP_154464027.1">
    <property type="nucleotide sequence ID" value="NZ_JAXDZL010000164.1"/>
</dbReference>